<dbReference type="Proteomes" id="UP000281553">
    <property type="component" value="Unassembled WGS sequence"/>
</dbReference>
<protein>
    <submittedName>
        <fullName evidence="1">Uncharacterized protein</fullName>
    </submittedName>
</protein>
<gene>
    <name evidence="1" type="ORF">DILT_LOCUS17485</name>
</gene>
<sequence length="100" mass="11208">MKHCNYHQEAVDLRSQLYPVDGKTENRVANIKDLHNPSRIRFCCGVESVAIFEKLVIICGLANARGGLHTSDVEKTHVRSVVDVDPGTLTTVYSYQHGRK</sequence>
<proteinExistence type="predicted"/>
<dbReference type="EMBL" id="UYRU01092148">
    <property type="protein sequence ID" value="VDN37968.1"/>
    <property type="molecule type" value="Genomic_DNA"/>
</dbReference>
<evidence type="ECO:0000313" key="2">
    <source>
        <dbReference type="Proteomes" id="UP000281553"/>
    </source>
</evidence>
<reference evidence="1 2" key="1">
    <citation type="submission" date="2018-11" db="EMBL/GenBank/DDBJ databases">
        <authorList>
            <consortium name="Pathogen Informatics"/>
        </authorList>
    </citation>
    <scope>NUCLEOTIDE SEQUENCE [LARGE SCALE GENOMIC DNA]</scope>
</reference>
<organism evidence="1 2">
    <name type="scientific">Dibothriocephalus latus</name>
    <name type="common">Fish tapeworm</name>
    <name type="synonym">Diphyllobothrium latum</name>
    <dbReference type="NCBI Taxonomy" id="60516"/>
    <lineage>
        <taxon>Eukaryota</taxon>
        <taxon>Metazoa</taxon>
        <taxon>Spiralia</taxon>
        <taxon>Lophotrochozoa</taxon>
        <taxon>Platyhelminthes</taxon>
        <taxon>Cestoda</taxon>
        <taxon>Eucestoda</taxon>
        <taxon>Diphyllobothriidea</taxon>
        <taxon>Diphyllobothriidae</taxon>
        <taxon>Dibothriocephalus</taxon>
    </lineage>
</organism>
<accession>A0A3P7NQE8</accession>
<keyword evidence="2" id="KW-1185">Reference proteome</keyword>
<name>A0A3P7NQE8_DIBLA</name>
<evidence type="ECO:0000313" key="1">
    <source>
        <dbReference type="EMBL" id="VDN37968.1"/>
    </source>
</evidence>
<dbReference type="AlphaFoldDB" id="A0A3P7NQE8"/>